<dbReference type="Pfam" id="PF02673">
    <property type="entry name" value="BacA"/>
    <property type="match status" value="1"/>
</dbReference>
<dbReference type="PANTHER" id="PTHR30622">
    <property type="entry name" value="UNDECAPRENYL-DIPHOSPHATASE"/>
    <property type="match status" value="1"/>
</dbReference>
<dbReference type="GO" id="GO:0050380">
    <property type="term" value="F:undecaprenyl-diphosphatase activity"/>
    <property type="evidence" value="ECO:0007669"/>
    <property type="project" value="UniProtKB-EC"/>
</dbReference>
<keyword evidence="6 12" id="KW-0812">Transmembrane</keyword>
<evidence type="ECO:0000256" key="3">
    <source>
        <dbReference type="ARBA" id="ARBA00012374"/>
    </source>
</evidence>
<protein>
    <recommendedName>
        <fullName evidence="4">Undecaprenyl-diphosphatase</fullName>
        <ecNumber evidence="3">3.6.1.27</ecNumber>
    </recommendedName>
    <alternativeName>
        <fullName evidence="10">Undecaprenyl pyrophosphate phosphatase</fullName>
    </alternativeName>
</protein>
<evidence type="ECO:0000256" key="8">
    <source>
        <dbReference type="ARBA" id="ARBA00022989"/>
    </source>
</evidence>
<keyword evidence="8 12" id="KW-1133">Transmembrane helix</keyword>
<sequence>QGLTEFLPISSSGHLVIVPYLLGWHIPATDAFIFDVLVQVATLAAVIVYFWNDLIALAKAMLLGLKNKSPMKTPQARLGWNLILATIPAGIIGLLLKETVENTFNNPKLTALALFLTATLLIIAEKVGKRDRNLERLCMERRVADNISLATIKWRRYAREKCWHV</sequence>
<evidence type="ECO:0000256" key="5">
    <source>
        <dbReference type="ARBA" id="ARBA00022475"/>
    </source>
</evidence>
<evidence type="ECO:0000256" key="7">
    <source>
        <dbReference type="ARBA" id="ARBA00022801"/>
    </source>
</evidence>
<keyword evidence="7" id="KW-0378">Hydrolase</keyword>
<dbReference type="EMBL" id="BART01009558">
    <property type="protein sequence ID" value="GAG77953.1"/>
    <property type="molecule type" value="Genomic_DNA"/>
</dbReference>
<keyword evidence="9 12" id="KW-0472">Membrane</keyword>
<feature type="transmembrane region" description="Helical" evidence="12">
    <location>
        <begin position="108"/>
        <end position="124"/>
    </location>
</feature>
<evidence type="ECO:0000256" key="10">
    <source>
        <dbReference type="ARBA" id="ARBA00032707"/>
    </source>
</evidence>
<evidence type="ECO:0000256" key="11">
    <source>
        <dbReference type="ARBA" id="ARBA00047594"/>
    </source>
</evidence>
<reference evidence="13" key="1">
    <citation type="journal article" date="2014" name="Front. Microbiol.">
        <title>High frequency of phylogenetically diverse reductive dehalogenase-homologous genes in deep subseafloor sedimentary metagenomes.</title>
        <authorList>
            <person name="Kawai M."/>
            <person name="Futagami T."/>
            <person name="Toyoda A."/>
            <person name="Takaki Y."/>
            <person name="Nishi S."/>
            <person name="Hori S."/>
            <person name="Arai W."/>
            <person name="Tsubouchi T."/>
            <person name="Morono Y."/>
            <person name="Uchiyama I."/>
            <person name="Ito T."/>
            <person name="Fujiyama A."/>
            <person name="Inagaki F."/>
            <person name="Takami H."/>
        </authorList>
    </citation>
    <scope>NUCLEOTIDE SEQUENCE</scope>
    <source>
        <strain evidence="13">Expedition CK06-06</strain>
    </source>
</reference>
<evidence type="ECO:0000256" key="9">
    <source>
        <dbReference type="ARBA" id="ARBA00023136"/>
    </source>
</evidence>
<feature type="transmembrane region" description="Helical" evidence="12">
    <location>
        <begin position="31"/>
        <end position="57"/>
    </location>
</feature>
<comment type="subcellular location">
    <subcellularLocation>
        <location evidence="1">Cell membrane</location>
        <topology evidence="1">Multi-pass membrane protein</topology>
    </subcellularLocation>
</comment>
<keyword evidence="5" id="KW-1003">Cell membrane</keyword>
<feature type="transmembrane region" description="Helical" evidence="12">
    <location>
        <begin position="78"/>
        <end position="96"/>
    </location>
</feature>
<dbReference type="AlphaFoldDB" id="X1B134"/>
<feature type="non-terminal residue" evidence="13">
    <location>
        <position position="1"/>
    </location>
</feature>
<evidence type="ECO:0000256" key="12">
    <source>
        <dbReference type="SAM" id="Phobius"/>
    </source>
</evidence>
<comment type="similarity">
    <text evidence="2">Belongs to the UppP family.</text>
</comment>
<evidence type="ECO:0000313" key="13">
    <source>
        <dbReference type="EMBL" id="GAG77953.1"/>
    </source>
</evidence>
<evidence type="ECO:0000256" key="4">
    <source>
        <dbReference type="ARBA" id="ARBA00021581"/>
    </source>
</evidence>
<dbReference type="GO" id="GO:0005886">
    <property type="term" value="C:plasma membrane"/>
    <property type="evidence" value="ECO:0007669"/>
    <property type="project" value="UniProtKB-SubCell"/>
</dbReference>
<dbReference type="InterPro" id="IPR003824">
    <property type="entry name" value="UppP"/>
</dbReference>
<proteinExistence type="inferred from homology"/>
<organism evidence="13">
    <name type="scientific">marine sediment metagenome</name>
    <dbReference type="NCBI Taxonomy" id="412755"/>
    <lineage>
        <taxon>unclassified sequences</taxon>
        <taxon>metagenomes</taxon>
        <taxon>ecological metagenomes</taxon>
    </lineage>
</organism>
<comment type="catalytic activity">
    <reaction evidence="11">
        <text>di-trans,octa-cis-undecaprenyl diphosphate + H2O = di-trans,octa-cis-undecaprenyl phosphate + phosphate + H(+)</text>
        <dbReference type="Rhea" id="RHEA:28094"/>
        <dbReference type="ChEBI" id="CHEBI:15377"/>
        <dbReference type="ChEBI" id="CHEBI:15378"/>
        <dbReference type="ChEBI" id="CHEBI:43474"/>
        <dbReference type="ChEBI" id="CHEBI:58405"/>
        <dbReference type="ChEBI" id="CHEBI:60392"/>
        <dbReference type="EC" id="3.6.1.27"/>
    </reaction>
</comment>
<evidence type="ECO:0000256" key="2">
    <source>
        <dbReference type="ARBA" id="ARBA00010621"/>
    </source>
</evidence>
<comment type="caution">
    <text evidence="13">The sequence shown here is derived from an EMBL/GenBank/DDBJ whole genome shotgun (WGS) entry which is preliminary data.</text>
</comment>
<accession>X1B134</accession>
<gene>
    <name evidence="13" type="ORF">S01H4_21143</name>
</gene>
<dbReference type="PANTHER" id="PTHR30622:SF4">
    <property type="entry name" value="UNDECAPRENYL-DIPHOSPHATASE"/>
    <property type="match status" value="1"/>
</dbReference>
<evidence type="ECO:0000256" key="6">
    <source>
        <dbReference type="ARBA" id="ARBA00022692"/>
    </source>
</evidence>
<dbReference type="EC" id="3.6.1.27" evidence="3"/>
<evidence type="ECO:0000256" key="1">
    <source>
        <dbReference type="ARBA" id="ARBA00004651"/>
    </source>
</evidence>
<name>X1B134_9ZZZZ</name>